<name>A0A1X2IVM6_9FUNG</name>
<reference evidence="1 2" key="1">
    <citation type="submission" date="2016-07" db="EMBL/GenBank/DDBJ databases">
        <title>Pervasive Adenine N6-methylation of Active Genes in Fungi.</title>
        <authorList>
            <consortium name="DOE Joint Genome Institute"/>
            <person name="Mondo S.J."/>
            <person name="Dannebaum R.O."/>
            <person name="Kuo R.C."/>
            <person name="Labutti K."/>
            <person name="Haridas S."/>
            <person name="Kuo A."/>
            <person name="Salamov A."/>
            <person name="Ahrendt S.R."/>
            <person name="Lipzen A."/>
            <person name="Sullivan W."/>
            <person name="Andreopoulos W.B."/>
            <person name="Clum A."/>
            <person name="Lindquist E."/>
            <person name="Daum C."/>
            <person name="Ramamoorthy G.K."/>
            <person name="Gryganskyi A."/>
            <person name="Culley D."/>
            <person name="Magnuson J.K."/>
            <person name="James T.Y."/>
            <person name="O'Malley M.A."/>
            <person name="Stajich J.E."/>
            <person name="Spatafora J.W."/>
            <person name="Visel A."/>
            <person name="Grigoriev I.V."/>
        </authorList>
    </citation>
    <scope>NUCLEOTIDE SEQUENCE [LARGE SCALE GENOMIC DNA]</scope>
    <source>
        <strain evidence="1 2">NRRL 1336</strain>
    </source>
</reference>
<protein>
    <submittedName>
        <fullName evidence="1">Uncharacterized protein</fullName>
    </submittedName>
</protein>
<sequence>MCIYFVKHREDFESLFDVATASAIPGPEFPVPIAQAWLDLSRLVNDQPLPPHVTEFVHGFSVIFGIMVLIQELRTDYQCATGCMYNSPSFTLAHVIGGQMTYYQHRYCDQFPTAQEEDSDGDNDLQ</sequence>
<dbReference type="OrthoDB" id="627262at2759"/>
<evidence type="ECO:0000313" key="2">
    <source>
        <dbReference type="Proteomes" id="UP000193560"/>
    </source>
</evidence>
<proteinExistence type="predicted"/>
<dbReference type="Proteomes" id="UP000193560">
    <property type="component" value="Unassembled WGS sequence"/>
</dbReference>
<dbReference type="EMBL" id="MCGE01000003">
    <property type="protein sequence ID" value="ORZ23062.1"/>
    <property type="molecule type" value="Genomic_DNA"/>
</dbReference>
<keyword evidence="2" id="KW-1185">Reference proteome</keyword>
<organism evidence="1 2">
    <name type="scientific">Absidia repens</name>
    <dbReference type="NCBI Taxonomy" id="90262"/>
    <lineage>
        <taxon>Eukaryota</taxon>
        <taxon>Fungi</taxon>
        <taxon>Fungi incertae sedis</taxon>
        <taxon>Mucoromycota</taxon>
        <taxon>Mucoromycotina</taxon>
        <taxon>Mucoromycetes</taxon>
        <taxon>Mucorales</taxon>
        <taxon>Cunninghamellaceae</taxon>
        <taxon>Absidia</taxon>
    </lineage>
</organism>
<evidence type="ECO:0000313" key="1">
    <source>
        <dbReference type="EMBL" id="ORZ23062.1"/>
    </source>
</evidence>
<comment type="caution">
    <text evidence="1">The sequence shown here is derived from an EMBL/GenBank/DDBJ whole genome shotgun (WGS) entry which is preliminary data.</text>
</comment>
<gene>
    <name evidence="1" type="ORF">BCR42DRAFT_387667</name>
</gene>
<dbReference type="AlphaFoldDB" id="A0A1X2IVM6"/>
<dbReference type="STRING" id="90262.A0A1X2IVM6"/>
<accession>A0A1X2IVM6</accession>